<comment type="similarity">
    <text evidence="1">Belongs to the site-specific recombinase resolvase family.</text>
</comment>
<dbReference type="PANTHER" id="PTHR30461:SF2">
    <property type="entry name" value="SERINE RECOMBINASE PINE-RELATED"/>
    <property type="match status" value="1"/>
</dbReference>
<evidence type="ECO:0000313" key="8">
    <source>
        <dbReference type="EMBL" id="REA58227.1"/>
    </source>
</evidence>
<dbReference type="Proteomes" id="UP000256373">
    <property type="component" value="Unassembled WGS sequence"/>
</dbReference>
<evidence type="ECO:0000256" key="1">
    <source>
        <dbReference type="ARBA" id="ARBA00009913"/>
    </source>
</evidence>
<dbReference type="PROSITE" id="PS51736">
    <property type="entry name" value="RECOMBINASES_3"/>
    <property type="match status" value="1"/>
</dbReference>
<dbReference type="GO" id="GO:0003677">
    <property type="term" value="F:DNA binding"/>
    <property type="evidence" value="ECO:0007669"/>
    <property type="project" value="UniProtKB-KW"/>
</dbReference>
<evidence type="ECO:0000256" key="2">
    <source>
        <dbReference type="ARBA" id="ARBA00022908"/>
    </source>
</evidence>
<feature type="active site" description="O-(5'-phospho-DNA)-serine intermediate" evidence="6">
    <location>
        <position position="9"/>
    </location>
</feature>
<dbReference type="InterPro" id="IPR006118">
    <property type="entry name" value="Recombinase_CS"/>
</dbReference>
<keyword evidence="9" id="KW-1185">Reference proteome</keyword>
<keyword evidence="2" id="KW-0229">DNA integration</keyword>
<comment type="caution">
    <text evidence="8">The sequence shown here is derived from an EMBL/GenBank/DDBJ whole genome shotgun (WGS) entry which is preliminary data.</text>
</comment>
<evidence type="ECO:0000256" key="6">
    <source>
        <dbReference type="PIRSR" id="PIRSR606118-50"/>
    </source>
</evidence>
<dbReference type="RefSeq" id="WP_115833043.1">
    <property type="nucleotide sequence ID" value="NZ_QNUL01000022.1"/>
</dbReference>
<keyword evidence="4" id="KW-0238">DNA-binding</keyword>
<evidence type="ECO:0000256" key="5">
    <source>
        <dbReference type="ARBA" id="ARBA00023172"/>
    </source>
</evidence>
<dbReference type="CDD" id="cd03768">
    <property type="entry name" value="SR_ResInv"/>
    <property type="match status" value="1"/>
</dbReference>
<organism evidence="8 9">
    <name type="scientific">Dyadobacter luteus</name>
    <dbReference type="NCBI Taxonomy" id="2259619"/>
    <lineage>
        <taxon>Bacteria</taxon>
        <taxon>Pseudomonadati</taxon>
        <taxon>Bacteroidota</taxon>
        <taxon>Cytophagia</taxon>
        <taxon>Cytophagales</taxon>
        <taxon>Spirosomataceae</taxon>
        <taxon>Dyadobacter</taxon>
    </lineage>
</organism>
<dbReference type="PROSITE" id="PS00398">
    <property type="entry name" value="RECOMBINASES_2"/>
    <property type="match status" value="1"/>
</dbReference>
<dbReference type="InterPro" id="IPR006119">
    <property type="entry name" value="Resolv_N"/>
</dbReference>
<sequence>MVIGYIRVSKTEQNQDLQFDALKTAGCEKIYHEKISGASMQRPEYIRMISELRKGDVIVVWRIDRLGRTTYELIKLMVEWKEMGVDFRSISEGIDTSTKMGQLWYMLSSFFAENEKEILMERTLAGMEPARARGRSGGRPKGLTKKSKELASLAATLYLSKKYTTNQICEQLKIGSKTTLYNYLRHEGLEIEGWIRINKAEKNLRKYQNISNGYE</sequence>
<accession>A0A3D8Y6A4</accession>
<dbReference type="GO" id="GO:0015074">
    <property type="term" value="P:DNA integration"/>
    <property type="evidence" value="ECO:0007669"/>
    <property type="project" value="UniProtKB-KW"/>
</dbReference>
<dbReference type="InterPro" id="IPR036162">
    <property type="entry name" value="Resolvase-like_N_sf"/>
</dbReference>
<dbReference type="AlphaFoldDB" id="A0A3D8Y6A4"/>
<reference evidence="8 9" key="1">
    <citation type="submission" date="2018-07" db="EMBL/GenBank/DDBJ databases">
        <title>Dyadobacter roseus sp. nov., isolated from rose rhizosphere soil.</title>
        <authorList>
            <person name="Chen L."/>
        </authorList>
    </citation>
    <scope>NUCLEOTIDE SEQUENCE [LARGE SCALE GENOMIC DNA]</scope>
    <source>
        <strain evidence="8 9">RS19</strain>
    </source>
</reference>
<dbReference type="EMBL" id="QNUL01000022">
    <property type="protein sequence ID" value="REA58227.1"/>
    <property type="molecule type" value="Genomic_DNA"/>
</dbReference>
<dbReference type="SMART" id="SM00857">
    <property type="entry name" value="Resolvase"/>
    <property type="match status" value="1"/>
</dbReference>
<dbReference type="PANTHER" id="PTHR30461">
    <property type="entry name" value="DNA-INVERTASE FROM LAMBDOID PROPHAGE"/>
    <property type="match status" value="1"/>
</dbReference>
<dbReference type="OrthoDB" id="9797501at2"/>
<dbReference type="SUPFAM" id="SSF53041">
    <property type="entry name" value="Resolvase-like"/>
    <property type="match status" value="1"/>
</dbReference>
<feature type="domain" description="Resolvase/invertase-type recombinase catalytic" evidence="7">
    <location>
        <begin position="1"/>
        <end position="134"/>
    </location>
</feature>
<evidence type="ECO:0000256" key="3">
    <source>
        <dbReference type="ARBA" id="ARBA00023100"/>
    </source>
</evidence>
<keyword evidence="3" id="KW-0230">DNA invertase</keyword>
<dbReference type="FunFam" id="3.40.50.1390:FF:000001">
    <property type="entry name" value="DNA recombinase"/>
    <property type="match status" value="1"/>
</dbReference>
<gene>
    <name evidence="8" type="ORF">DSL64_21715</name>
</gene>
<evidence type="ECO:0000259" key="7">
    <source>
        <dbReference type="PROSITE" id="PS51736"/>
    </source>
</evidence>
<name>A0A3D8Y6A4_9BACT</name>
<dbReference type="GO" id="GO:0000150">
    <property type="term" value="F:DNA strand exchange activity"/>
    <property type="evidence" value="ECO:0007669"/>
    <property type="project" value="UniProtKB-KW"/>
</dbReference>
<protein>
    <submittedName>
        <fullName evidence="8">Resolvase</fullName>
    </submittedName>
</protein>
<evidence type="ECO:0000313" key="9">
    <source>
        <dbReference type="Proteomes" id="UP000256373"/>
    </source>
</evidence>
<keyword evidence="5" id="KW-0233">DNA recombination</keyword>
<dbReference type="Gene3D" id="3.40.50.1390">
    <property type="entry name" value="Resolvase, N-terminal catalytic domain"/>
    <property type="match status" value="1"/>
</dbReference>
<dbReference type="InterPro" id="IPR050639">
    <property type="entry name" value="SSR_resolvase"/>
</dbReference>
<proteinExistence type="inferred from homology"/>
<dbReference type="Pfam" id="PF00239">
    <property type="entry name" value="Resolvase"/>
    <property type="match status" value="1"/>
</dbReference>
<evidence type="ECO:0000256" key="4">
    <source>
        <dbReference type="ARBA" id="ARBA00023125"/>
    </source>
</evidence>